<reference evidence="1 2" key="1">
    <citation type="submission" date="2019-06" db="EMBL/GenBank/DDBJ databases">
        <authorList>
            <person name="Srinivasan S."/>
        </authorList>
    </citation>
    <scope>NUCLEOTIDE SEQUENCE [LARGE SCALE GENOMIC DNA]</scope>
    <source>
        <strain evidence="1 2">17J68-5</strain>
    </source>
</reference>
<protein>
    <recommendedName>
        <fullName evidence="3">Tetratricopeptide repeat protein</fullName>
    </recommendedName>
</protein>
<dbReference type="KEGG" id="hyj:FHG12_18925"/>
<gene>
    <name evidence="1" type="ORF">FHG12_18925</name>
</gene>
<proteinExistence type="predicted"/>
<evidence type="ECO:0008006" key="3">
    <source>
        <dbReference type="Google" id="ProtNLM"/>
    </source>
</evidence>
<accession>A0A5B8A405</accession>
<dbReference type="EMBL" id="CP040896">
    <property type="protein sequence ID" value="QDA62048.1"/>
    <property type="molecule type" value="Genomic_DNA"/>
</dbReference>
<dbReference type="SUPFAM" id="SSF48452">
    <property type="entry name" value="TPR-like"/>
    <property type="match status" value="1"/>
</dbReference>
<dbReference type="AlphaFoldDB" id="A0A5B8A405"/>
<dbReference type="RefSeq" id="WP_139517279.1">
    <property type="nucleotide sequence ID" value="NZ_CP040896.1"/>
</dbReference>
<dbReference type="Gene3D" id="1.25.40.10">
    <property type="entry name" value="Tetratricopeptide repeat domain"/>
    <property type="match status" value="1"/>
</dbReference>
<organism evidence="1 2">
    <name type="scientific">Hymenobacter jejuensis</name>
    <dbReference type="NCBI Taxonomy" id="2502781"/>
    <lineage>
        <taxon>Bacteria</taxon>
        <taxon>Pseudomonadati</taxon>
        <taxon>Bacteroidota</taxon>
        <taxon>Cytophagia</taxon>
        <taxon>Cytophagales</taxon>
        <taxon>Hymenobacteraceae</taxon>
        <taxon>Hymenobacter</taxon>
    </lineage>
</organism>
<evidence type="ECO:0000313" key="1">
    <source>
        <dbReference type="EMBL" id="QDA62048.1"/>
    </source>
</evidence>
<evidence type="ECO:0000313" key="2">
    <source>
        <dbReference type="Proteomes" id="UP000305398"/>
    </source>
</evidence>
<keyword evidence="2" id="KW-1185">Reference proteome</keyword>
<dbReference type="Proteomes" id="UP000305398">
    <property type="component" value="Chromosome"/>
</dbReference>
<dbReference type="OrthoDB" id="9813878at2"/>
<sequence length="289" mass="32683">MGSSLRVGILFLVLLLVGRGETARAQATGEGTEANAAQPAPVSIPKLLAEARVLQREYRESEALAKYEEILARDPRRYDALWQASLLSMKIGGRYSDETRKNAYFVLARQYADRSLAVNPDGAEANYAVALSLVTQATLRTAYGRLYAYKEMQPYVFMAVARRPDWADAWALLGRWHFRVDHYNILERAFSSLFLGGMPNGASSRKAVDALVRAHQLDPKRLQFCYDLARVHINRKQFSRAYKVLEEANAIQPITSEDLELSRRCRLLYDQMRRKLKISSPEAPAAPSR</sequence>
<dbReference type="InterPro" id="IPR011990">
    <property type="entry name" value="TPR-like_helical_dom_sf"/>
</dbReference>
<name>A0A5B8A405_9BACT</name>
<dbReference type="Pfam" id="PF14559">
    <property type="entry name" value="TPR_19"/>
    <property type="match status" value="1"/>
</dbReference>